<evidence type="ECO:0000256" key="1">
    <source>
        <dbReference type="SAM" id="SignalP"/>
    </source>
</evidence>
<dbReference type="InterPro" id="IPR046762">
    <property type="entry name" value="pAdhesive_17"/>
</dbReference>
<dbReference type="Pfam" id="PF20609">
    <property type="entry name" value="pAdhesive_17"/>
    <property type="match status" value="1"/>
</dbReference>
<dbReference type="Proteomes" id="UP000245021">
    <property type="component" value="Unassembled WGS sequence"/>
</dbReference>
<feature type="domain" description="DUF5648" evidence="2">
    <location>
        <begin position="437"/>
        <end position="571"/>
    </location>
</feature>
<protein>
    <recommendedName>
        <fullName evidence="6">Bacterial Ig domain-containing protein</fullName>
    </recommendedName>
</protein>
<dbReference type="Pfam" id="PF18885">
    <property type="entry name" value="DUF5648"/>
    <property type="match status" value="1"/>
</dbReference>
<organism evidence="4 5">
    <name type="scientific">Lactococcus termiticola</name>
    <dbReference type="NCBI Taxonomy" id="2169526"/>
    <lineage>
        <taxon>Bacteria</taxon>
        <taxon>Bacillati</taxon>
        <taxon>Bacillota</taxon>
        <taxon>Bacilli</taxon>
        <taxon>Lactobacillales</taxon>
        <taxon>Streptococcaceae</taxon>
        <taxon>Lactococcus</taxon>
    </lineage>
</organism>
<sequence>MKKSTVVSLAATSLIAGTAVALPVLNATTLTASAATLDATVNQKTVLSNDFKSPISGLNTNTGTFTLNNSIGFGASIILPSTTQATVVIPSDLVNIVKANGKGSATMTVGLNLSGLPFMTTITNAISNLSSAVLLQLQDSQANWNSELGKPKVDLTSLIDYVNSFTDAVKDMNVTVQGSDMQISGNKATVTFNQSTATAVVNKLNEWMTGLNNAFQNVQLSAGDSLVDSIFGAAWSAFASLLNTATNAFKSLSNSVAQIANSIADIQVLTSQKVTFPVNIATAQSWYAAHAANGRNDETFVGYIAPTNSQIDLNVLNNYTDTANTLTFKDIVAPVTPVVSSVKNDSLQVKAEAGSTIKVMNAGKVIGTAVESGAPAVNFDGPASKLAQSSAAVTFGKVANGTKLTITSTDIHGNTSVAATVTVGSVTPAPAPTKTVTVYRLYNQRNMEHLLSTSLNEYNSLPKISSDWKQEGKAFTEPASSSTGIHRVYNPKSGEHIYSKDSNEIKTLVSMGWNDEGVTFYSAAKTAKPVFRLFNPAAGIGAHLVTADSNERDVLSTQRGWKYEGINFYALSTNK</sequence>
<keyword evidence="5" id="KW-1185">Reference proteome</keyword>
<evidence type="ECO:0008006" key="6">
    <source>
        <dbReference type="Google" id="ProtNLM"/>
    </source>
</evidence>
<feature type="signal peptide" evidence="1">
    <location>
        <begin position="1"/>
        <end position="21"/>
    </location>
</feature>
<keyword evidence="1" id="KW-0732">Signal</keyword>
<dbReference type="RefSeq" id="WP_109245427.1">
    <property type="nucleotide sequence ID" value="NZ_BFFO01000003.1"/>
</dbReference>
<comment type="caution">
    <text evidence="4">The sequence shown here is derived from an EMBL/GenBank/DDBJ whole genome shotgun (WGS) entry which is preliminary data.</text>
</comment>
<dbReference type="OrthoDB" id="2217676at2"/>
<evidence type="ECO:0000259" key="3">
    <source>
        <dbReference type="Pfam" id="PF20609"/>
    </source>
</evidence>
<feature type="domain" description="Putative adhesive" evidence="3">
    <location>
        <begin position="34"/>
        <end position="326"/>
    </location>
</feature>
<evidence type="ECO:0000313" key="4">
    <source>
        <dbReference type="EMBL" id="GBG96453.1"/>
    </source>
</evidence>
<gene>
    <name evidence="4" type="ORF">NtB2_00565</name>
</gene>
<evidence type="ECO:0000259" key="2">
    <source>
        <dbReference type="Pfam" id="PF18885"/>
    </source>
</evidence>
<dbReference type="EMBL" id="BFFO01000003">
    <property type="protein sequence ID" value="GBG96453.1"/>
    <property type="molecule type" value="Genomic_DNA"/>
</dbReference>
<proteinExistence type="predicted"/>
<dbReference type="InterPro" id="IPR043708">
    <property type="entry name" value="DUF5648"/>
</dbReference>
<accession>A0A2R5HEF0</accession>
<name>A0A2R5HEF0_9LACT</name>
<evidence type="ECO:0000313" key="5">
    <source>
        <dbReference type="Proteomes" id="UP000245021"/>
    </source>
</evidence>
<dbReference type="AlphaFoldDB" id="A0A2R5HEF0"/>
<feature type="chain" id="PRO_5039719276" description="Bacterial Ig domain-containing protein" evidence="1">
    <location>
        <begin position="22"/>
        <end position="575"/>
    </location>
</feature>
<reference evidence="4 5" key="1">
    <citation type="journal article" date="2018" name="Genome Announc.">
        <title>Draft Genome Sequence of Lactococcus sp. Strain NtB2 (JCM 32569), Isolated from the Gut of the Higher Termite Nasutitermes takasagoensis.</title>
        <authorList>
            <person name="Noda S."/>
            <person name="Aihara C."/>
            <person name="Yuki M."/>
            <person name="Ohkuma M."/>
        </authorList>
    </citation>
    <scope>NUCLEOTIDE SEQUENCE [LARGE SCALE GENOMIC DNA]</scope>
    <source>
        <strain evidence="4 5">NtB2</strain>
    </source>
</reference>